<dbReference type="Pfam" id="PF07676">
    <property type="entry name" value="PD40"/>
    <property type="match status" value="6"/>
</dbReference>
<protein>
    <submittedName>
        <fullName evidence="1">Six-bladed beta-propeller TolB-like protein</fullName>
    </submittedName>
</protein>
<dbReference type="PANTHER" id="PTHR32161">
    <property type="entry name" value="DPP6 N-TERMINAL DOMAIN-LIKE PROTEIN"/>
    <property type="match status" value="1"/>
</dbReference>
<dbReference type="PANTHER" id="PTHR32161:SF8">
    <property type="entry name" value="DPP6 N-TERMINAL DOMAIN-LIKE PROTEIN"/>
    <property type="match status" value="1"/>
</dbReference>
<reference evidence="1 2" key="1">
    <citation type="journal article" date="2012" name="BMC Genomics">
        <title>Tools to kill: Genome of one of the most destructive plant pathogenic fungi Macrophomina phaseolina.</title>
        <authorList>
            <person name="Islam M.S."/>
            <person name="Haque M.S."/>
            <person name="Islam M.M."/>
            <person name="Emdad E.M."/>
            <person name="Halim A."/>
            <person name="Hossen Q.M.M."/>
            <person name="Hossain M.Z."/>
            <person name="Ahmed B."/>
            <person name="Rahim S."/>
            <person name="Rahman M.S."/>
            <person name="Alam M.M."/>
            <person name="Hou S."/>
            <person name="Wan X."/>
            <person name="Saito J.A."/>
            <person name="Alam M."/>
        </authorList>
    </citation>
    <scope>NUCLEOTIDE SEQUENCE [LARGE SCALE GENOMIC DNA]</scope>
    <source>
        <strain evidence="1 2">MS6</strain>
    </source>
</reference>
<dbReference type="eggNOG" id="ENOG502QPTW">
    <property type="taxonomic scope" value="Eukaryota"/>
</dbReference>
<dbReference type="SUPFAM" id="SSF69304">
    <property type="entry name" value="Tricorn protease N-terminal domain"/>
    <property type="match status" value="1"/>
</dbReference>
<gene>
    <name evidence="1" type="ORF">MPH_13573</name>
</gene>
<dbReference type="HOGENOM" id="CLU_011452_0_0_1"/>
<dbReference type="VEuPathDB" id="FungiDB:MPH_13573"/>
<accession>K2R955</accession>
<dbReference type="OrthoDB" id="43744at2759"/>
<dbReference type="EMBL" id="AHHD01000694">
    <property type="protein sequence ID" value="EKG09397.1"/>
    <property type="molecule type" value="Genomic_DNA"/>
</dbReference>
<evidence type="ECO:0000313" key="2">
    <source>
        <dbReference type="Proteomes" id="UP000007129"/>
    </source>
</evidence>
<dbReference type="InParanoid" id="K2R955"/>
<comment type="caution">
    <text evidence="1">The sequence shown here is derived from an EMBL/GenBank/DDBJ whole genome shotgun (WGS) entry which is preliminary data.</text>
</comment>
<proteinExistence type="predicted"/>
<evidence type="ECO:0000313" key="1">
    <source>
        <dbReference type="EMBL" id="EKG09397.1"/>
    </source>
</evidence>
<sequence>MVRKDGTDLHPIATTPAVEDAVSISPDGKFAAYASTAGVYTSNIWLTEIETGHTRNLTNQTGVTGIPESPSGFFAPSWSPCGQWIVFSSDRNTNWTGHDDGIGWEHTQNLSIYAIRPDGTGFREVYNDPAYTHGSPKFSPDGKRIVFYEMTLQDTWDARSAFNVNSMTNQIVSVDFATGTNKIQHTNSSGCKLYPQYVTKDNIGYLVKGGTNEGIRYTSKNTTGISGGMRSPAWSPDGKFVVYEKTDWTSRPLEKKLYSWDPAWEYRFIDTFPNLSPQGKLVYTSKQTSNSSIVTMNPDGSDYKLVFDVDQTNQVDMLGVAQGSAGAFQPSWSYDGEWITFGLGTWFQGRYSSKAWIYRVRANGSDYEQLTGNTTNSGFPSYSPDGSKIVYRVFLPEMGLRVLDLATRETTVLTTERDNLPWFSPNGEWVLFTRNVTDAAQGYFSNYEICVIRPNGSDLTVLTFSAANDAHATWTADGRIMWSTGMWGFQAEAATYDQLFQPYGNIMIMNVDGSNKTMLTNSMWEDSMPLYIPNSFMQ</sequence>
<organism evidence="1 2">
    <name type="scientific">Macrophomina phaseolina (strain MS6)</name>
    <name type="common">Charcoal rot fungus</name>
    <dbReference type="NCBI Taxonomy" id="1126212"/>
    <lineage>
        <taxon>Eukaryota</taxon>
        <taxon>Fungi</taxon>
        <taxon>Dikarya</taxon>
        <taxon>Ascomycota</taxon>
        <taxon>Pezizomycotina</taxon>
        <taxon>Dothideomycetes</taxon>
        <taxon>Dothideomycetes incertae sedis</taxon>
        <taxon>Botryosphaeriales</taxon>
        <taxon>Botryosphaeriaceae</taxon>
        <taxon>Macrophomina</taxon>
    </lineage>
</organism>
<dbReference type="InterPro" id="IPR011042">
    <property type="entry name" value="6-blade_b-propeller_TolB-like"/>
</dbReference>
<dbReference type="STRING" id="1126212.K2R955"/>
<dbReference type="Proteomes" id="UP000007129">
    <property type="component" value="Unassembled WGS sequence"/>
</dbReference>
<dbReference type="SUPFAM" id="SSF82171">
    <property type="entry name" value="DPP6 N-terminal domain-like"/>
    <property type="match status" value="1"/>
</dbReference>
<dbReference type="InterPro" id="IPR011659">
    <property type="entry name" value="WD40"/>
</dbReference>
<dbReference type="AlphaFoldDB" id="K2R955"/>
<name>K2R955_MACPH</name>
<dbReference type="Gene3D" id="2.120.10.30">
    <property type="entry name" value="TolB, C-terminal domain"/>
    <property type="match status" value="3"/>
</dbReference>